<evidence type="ECO:0000259" key="2">
    <source>
        <dbReference type="Pfam" id="PF01551"/>
    </source>
</evidence>
<dbReference type="InterPro" id="IPR011055">
    <property type="entry name" value="Dup_hybrid_motif"/>
</dbReference>
<keyword evidence="1" id="KW-0732">Signal</keyword>
<dbReference type="InterPro" id="IPR050570">
    <property type="entry name" value="Cell_wall_metabolism_enzyme"/>
</dbReference>
<feature type="domain" description="M23ase beta-sheet core" evidence="2">
    <location>
        <begin position="283"/>
        <end position="345"/>
    </location>
</feature>
<dbReference type="OrthoDB" id="5489603at2"/>
<dbReference type="AlphaFoldDB" id="A0A4Y9EQB9"/>
<comment type="caution">
    <text evidence="3">The sequence shown here is derived from an EMBL/GenBank/DDBJ whole genome shotgun (WGS) entry which is preliminary data.</text>
</comment>
<dbReference type="CDD" id="cd12797">
    <property type="entry name" value="M23_peptidase"/>
    <property type="match status" value="1"/>
</dbReference>
<sequence>MGRNLFATVFAASLAIAAAPTHAVEIRLCEHEMRTAPLSDERGVQSMLLQRFAVVNTGNSPVTLTGVSFNLLDKQERRDSRWLAAADVARAAKQAPQVTMLAQIFPAQFCNGKMLAGTKLATTDTLAPGEAVVFMYQPFVWKGARDGLEIIAETRLGALAKTDRIVLPITTATSKTQALFPVAGRSFAAVGASFHTPHRWASIEEFAYDILMMTGNTTTYSGTGTKLADYAVFGKPVRAVADGKVVAAVGNGADNVAMLKRPGETDEAYMVRLQQGQMALLAKGMAAVLGNHVVIDHGNGEFSIYAHLKQGSVAVAPGAMVKAGESIGAVGSSGNSTEPHLHFQICDGPDIGSCQPIPISFIDYRLPFELAPRTIQSGDIVETVK</sequence>
<protein>
    <submittedName>
        <fullName evidence="3">M23 family metallopeptidase</fullName>
    </submittedName>
</protein>
<dbReference type="PANTHER" id="PTHR21666">
    <property type="entry name" value="PEPTIDASE-RELATED"/>
    <property type="match status" value="1"/>
</dbReference>
<dbReference type="InterPro" id="IPR016047">
    <property type="entry name" value="M23ase_b-sheet_dom"/>
</dbReference>
<dbReference type="Pfam" id="PF01551">
    <property type="entry name" value="Peptidase_M23"/>
    <property type="match status" value="1"/>
</dbReference>
<dbReference type="Proteomes" id="UP000297737">
    <property type="component" value="Unassembled WGS sequence"/>
</dbReference>
<evidence type="ECO:0000313" key="3">
    <source>
        <dbReference type="EMBL" id="TFU03559.1"/>
    </source>
</evidence>
<reference evidence="3 4" key="1">
    <citation type="submission" date="2019-02" db="EMBL/GenBank/DDBJ databases">
        <title>Polymorphobacter sp. isolated from the lake at the Tibet of China.</title>
        <authorList>
            <person name="Li A."/>
        </authorList>
    </citation>
    <scope>NUCLEOTIDE SEQUENCE [LARGE SCALE GENOMIC DNA]</scope>
    <source>
        <strain evidence="3 4">DJ1R-1</strain>
    </source>
</reference>
<feature type="signal peptide" evidence="1">
    <location>
        <begin position="1"/>
        <end position="23"/>
    </location>
</feature>
<dbReference type="Gene3D" id="2.70.70.10">
    <property type="entry name" value="Glucose Permease (Domain IIA)"/>
    <property type="match status" value="1"/>
</dbReference>
<dbReference type="RefSeq" id="WP_135246151.1">
    <property type="nucleotide sequence ID" value="NZ_SIHO01000002.1"/>
</dbReference>
<keyword evidence="4" id="KW-1185">Reference proteome</keyword>
<organism evidence="3 4">
    <name type="scientific">Glacieibacterium arshaanense</name>
    <dbReference type="NCBI Taxonomy" id="2511025"/>
    <lineage>
        <taxon>Bacteria</taxon>
        <taxon>Pseudomonadati</taxon>
        <taxon>Pseudomonadota</taxon>
        <taxon>Alphaproteobacteria</taxon>
        <taxon>Sphingomonadales</taxon>
        <taxon>Sphingosinicellaceae</taxon>
        <taxon>Glacieibacterium</taxon>
    </lineage>
</organism>
<dbReference type="SUPFAM" id="SSF51261">
    <property type="entry name" value="Duplicated hybrid motif"/>
    <property type="match status" value="1"/>
</dbReference>
<evidence type="ECO:0000313" key="4">
    <source>
        <dbReference type="Proteomes" id="UP000297737"/>
    </source>
</evidence>
<dbReference type="PANTHER" id="PTHR21666:SF270">
    <property type="entry name" value="MUREIN HYDROLASE ACTIVATOR ENVC"/>
    <property type="match status" value="1"/>
</dbReference>
<accession>A0A4Y9EQB9</accession>
<gene>
    <name evidence="3" type="ORF">EUV02_10385</name>
</gene>
<proteinExistence type="predicted"/>
<feature type="chain" id="PRO_5021420987" evidence="1">
    <location>
        <begin position="24"/>
        <end position="385"/>
    </location>
</feature>
<dbReference type="EMBL" id="SIHO01000002">
    <property type="protein sequence ID" value="TFU03559.1"/>
    <property type="molecule type" value="Genomic_DNA"/>
</dbReference>
<dbReference type="GO" id="GO:0004222">
    <property type="term" value="F:metalloendopeptidase activity"/>
    <property type="evidence" value="ECO:0007669"/>
    <property type="project" value="TreeGrafter"/>
</dbReference>
<evidence type="ECO:0000256" key="1">
    <source>
        <dbReference type="SAM" id="SignalP"/>
    </source>
</evidence>
<name>A0A4Y9EQB9_9SPHN</name>